<protein>
    <submittedName>
        <fullName evidence="2">251_t:CDS:1</fullName>
    </submittedName>
</protein>
<feature type="domain" description="DNA polymerase III alpha subunit finger" evidence="1">
    <location>
        <begin position="3"/>
        <end position="78"/>
    </location>
</feature>
<comment type="caution">
    <text evidence="2">The sequence shown here is derived from an EMBL/GenBank/DDBJ whole genome shotgun (WGS) entry which is preliminary data.</text>
</comment>
<gene>
    <name evidence="2" type="ORF">ALEPTO_LOCUS14540</name>
</gene>
<dbReference type="Proteomes" id="UP000789508">
    <property type="component" value="Unassembled WGS sequence"/>
</dbReference>
<reference evidence="2" key="1">
    <citation type="submission" date="2021-06" db="EMBL/GenBank/DDBJ databases">
        <authorList>
            <person name="Kallberg Y."/>
            <person name="Tangrot J."/>
            <person name="Rosling A."/>
        </authorList>
    </citation>
    <scope>NUCLEOTIDE SEQUENCE</scope>
    <source>
        <strain evidence="2">FL130A</strain>
    </source>
</reference>
<name>A0A9N9JH94_9GLOM</name>
<accession>A0A9N9JH94</accession>
<proteinExistence type="predicted"/>
<dbReference type="InterPro" id="IPR040982">
    <property type="entry name" value="DNA_pol3_finger"/>
</dbReference>
<organism evidence="2 3">
    <name type="scientific">Ambispora leptoticha</name>
    <dbReference type="NCBI Taxonomy" id="144679"/>
    <lineage>
        <taxon>Eukaryota</taxon>
        <taxon>Fungi</taxon>
        <taxon>Fungi incertae sedis</taxon>
        <taxon>Mucoromycota</taxon>
        <taxon>Glomeromycotina</taxon>
        <taxon>Glomeromycetes</taxon>
        <taxon>Archaeosporales</taxon>
        <taxon>Ambisporaceae</taxon>
        <taxon>Ambispora</taxon>
    </lineage>
</organism>
<dbReference type="Pfam" id="PF17657">
    <property type="entry name" value="DNA_pol3_finger"/>
    <property type="match status" value="1"/>
</dbReference>
<evidence type="ECO:0000313" key="2">
    <source>
        <dbReference type="EMBL" id="CAG8778449.1"/>
    </source>
</evidence>
<sequence>LFLSLNRPGTRKKVEEITQKKNSKTKIAFTSPVIKEILTETYGFIIFEEQISQIFAFVYDCSFAEAEVKRRELTKKGLEKDFLTPAQK</sequence>
<evidence type="ECO:0000259" key="1">
    <source>
        <dbReference type="Pfam" id="PF17657"/>
    </source>
</evidence>
<keyword evidence="3" id="KW-1185">Reference proteome</keyword>
<dbReference type="AlphaFoldDB" id="A0A9N9JH94"/>
<feature type="non-terminal residue" evidence="2">
    <location>
        <position position="88"/>
    </location>
</feature>
<feature type="non-terminal residue" evidence="2">
    <location>
        <position position="1"/>
    </location>
</feature>
<evidence type="ECO:0000313" key="3">
    <source>
        <dbReference type="Proteomes" id="UP000789508"/>
    </source>
</evidence>
<dbReference type="OrthoDB" id="10420408at2759"/>
<dbReference type="EMBL" id="CAJVPS010057246">
    <property type="protein sequence ID" value="CAG8778449.1"/>
    <property type="molecule type" value="Genomic_DNA"/>
</dbReference>